<name>A0A098QWU8_9SPIO</name>
<dbReference type="AlphaFoldDB" id="A0A098QWU8"/>
<dbReference type="Proteomes" id="UP000029692">
    <property type="component" value="Unassembled WGS sequence"/>
</dbReference>
<feature type="domain" description="Ferrous iron transporter FeoA-like" evidence="2">
    <location>
        <begin position="1"/>
        <end position="73"/>
    </location>
</feature>
<dbReference type="GO" id="GO:0046914">
    <property type="term" value="F:transition metal ion binding"/>
    <property type="evidence" value="ECO:0007669"/>
    <property type="project" value="InterPro"/>
</dbReference>
<dbReference type="RefSeq" id="WP_037547499.1">
    <property type="nucleotide sequence ID" value="NZ_JNUP01000063.1"/>
</dbReference>
<dbReference type="eggNOG" id="COG1918">
    <property type="taxonomic scope" value="Bacteria"/>
</dbReference>
<evidence type="ECO:0000313" key="3">
    <source>
        <dbReference type="EMBL" id="KGE72056.1"/>
    </source>
</evidence>
<dbReference type="InterPro" id="IPR007167">
    <property type="entry name" value="Fe-transptr_FeoA-like"/>
</dbReference>
<dbReference type="EMBL" id="JNUP01000063">
    <property type="protein sequence ID" value="KGE72056.1"/>
    <property type="molecule type" value="Genomic_DNA"/>
</dbReference>
<dbReference type="InterPro" id="IPR038157">
    <property type="entry name" value="FeoA_core_dom"/>
</dbReference>
<dbReference type="OrthoDB" id="9811076at2"/>
<sequence length="80" mass="8743">MTTILRKGFRGTIAGYRPGSSAYRRSLLSMGLTPGEEIHVTGIAPLGDPIEIELRGYNLSLRKAEAEILIFRDNPKGGEL</sequence>
<keyword evidence="1" id="KW-0408">Iron</keyword>
<dbReference type="PANTHER" id="PTHR42954">
    <property type="entry name" value="FE(2+) TRANSPORT PROTEIN A"/>
    <property type="match status" value="1"/>
</dbReference>
<comment type="caution">
    <text evidence="3">The sequence shown here is derived from an EMBL/GenBank/DDBJ whole genome shotgun (WGS) entry which is preliminary data.</text>
</comment>
<gene>
    <name evidence="3" type="ORF">DC28_08080</name>
</gene>
<protein>
    <submittedName>
        <fullName evidence="3">Iron transporter FeoA</fullName>
    </submittedName>
</protein>
<dbReference type="Gene3D" id="2.30.30.90">
    <property type="match status" value="1"/>
</dbReference>
<evidence type="ECO:0000259" key="2">
    <source>
        <dbReference type="SMART" id="SM00899"/>
    </source>
</evidence>
<dbReference type="InterPro" id="IPR052713">
    <property type="entry name" value="FeoA"/>
</dbReference>
<dbReference type="STRING" id="1480694.DC28_08080"/>
<proteinExistence type="predicted"/>
<dbReference type="Pfam" id="PF04023">
    <property type="entry name" value="FeoA"/>
    <property type="match status" value="1"/>
</dbReference>
<evidence type="ECO:0000256" key="1">
    <source>
        <dbReference type="ARBA" id="ARBA00023004"/>
    </source>
</evidence>
<dbReference type="SUPFAM" id="SSF50037">
    <property type="entry name" value="C-terminal domain of transcriptional repressors"/>
    <property type="match status" value="1"/>
</dbReference>
<evidence type="ECO:0000313" key="4">
    <source>
        <dbReference type="Proteomes" id="UP000029692"/>
    </source>
</evidence>
<dbReference type="PANTHER" id="PTHR42954:SF2">
    <property type="entry name" value="FE(2+) TRANSPORT PROTEIN A"/>
    <property type="match status" value="1"/>
</dbReference>
<dbReference type="SMART" id="SM00899">
    <property type="entry name" value="FeoA"/>
    <property type="match status" value="1"/>
</dbReference>
<keyword evidence="4" id="KW-1185">Reference proteome</keyword>
<organism evidence="3 4">
    <name type="scientific">Spirochaeta lutea</name>
    <dbReference type="NCBI Taxonomy" id="1480694"/>
    <lineage>
        <taxon>Bacteria</taxon>
        <taxon>Pseudomonadati</taxon>
        <taxon>Spirochaetota</taxon>
        <taxon>Spirochaetia</taxon>
        <taxon>Spirochaetales</taxon>
        <taxon>Spirochaetaceae</taxon>
        <taxon>Spirochaeta</taxon>
    </lineage>
</organism>
<dbReference type="InterPro" id="IPR008988">
    <property type="entry name" value="Transcriptional_repressor_C"/>
</dbReference>
<reference evidence="3 4" key="1">
    <citation type="submission" date="2014-05" db="EMBL/GenBank/DDBJ databases">
        <title>De novo Genome Sequence of Spirocheata sp.</title>
        <authorList>
            <person name="Shivani Y."/>
            <person name="Subhash Y."/>
            <person name="Tushar L."/>
            <person name="Sasikala C."/>
            <person name="Ramana C.V."/>
        </authorList>
    </citation>
    <scope>NUCLEOTIDE SEQUENCE [LARGE SCALE GENOMIC DNA]</scope>
    <source>
        <strain evidence="3 4">JC230</strain>
    </source>
</reference>
<accession>A0A098QWU8</accession>